<evidence type="ECO:0000313" key="6">
    <source>
        <dbReference type="EMBL" id="GAA4626321.1"/>
    </source>
</evidence>
<dbReference type="Pfam" id="PF17940">
    <property type="entry name" value="TetR_C_31"/>
    <property type="match status" value="1"/>
</dbReference>
<protein>
    <submittedName>
        <fullName evidence="6">TetR/AcrR family transcriptional regulator</fullName>
    </submittedName>
</protein>
<feature type="DNA-binding region" description="H-T-H motif" evidence="4">
    <location>
        <begin position="37"/>
        <end position="56"/>
    </location>
</feature>
<sequence>MRRARIRQTCPAMEDTRERILLATLRLIGEQGVGAVTNRRVATAAGVALGSLTYHFPSQAELLRETLSRYVDEEIHRISEIAARLQGITPDEAVVETERAIAELPSDPEEVATLELHLHASRDPLVREAAVRSMEAYDRLATAILTALGIPEPEAKAPTVVALLYGLAVRRLATGDPSGTAEALRLLLYGAATPHSD</sequence>
<reference evidence="7" key="1">
    <citation type="journal article" date="2019" name="Int. J. Syst. Evol. Microbiol.">
        <title>The Global Catalogue of Microorganisms (GCM) 10K type strain sequencing project: providing services to taxonomists for standard genome sequencing and annotation.</title>
        <authorList>
            <consortium name="The Broad Institute Genomics Platform"/>
            <consortium name="The Broad Institute Genome Sequencing Center for Infectious Disease"/>
            <person name="Wu L."/>
            <person name="Ma J."/>
        </authorList>
    </citation>
    <scope>NUCLEOTIDE SEQUENCE [LARGE SCALE GENOMIC DNA]</scope>
    <source>
        <strain evidence="7">JCM 17939</strain>
    </source>
</reference>
<keyword evidence="1" id="KW-0805">Transcription regulation</keyword>
<dbReference type="PRINTS" id="PR00455">
    <property type="entry name" value="HTHTETR"/>
</dbReference>
<dbReference type="SUPFAM" id="SSF46689">
    <property type="entry name" value="Homeodomain-like"/>
    <property type="match status" value="1"/>
</dbReference>
<dbReference type="Proteomes" id="UP001501442">
    <property type="component" value="Unassembled WGS sequence"/>
</dbReference>
<keyword evidence="7" id="KW-1185">Reference proteome</keyword>
<gene>
    <name evidence="6" type="ORF">GCM10023196_034100</name>
</gene>
<evidence type="ECO:0000256" key="4">
    <source>
        <dbReference type="PROSITE-ProRule" id="PRU00335"/>
    </source>
</evidence>
<evidence type="ECO:0000256" key="2">
    <source>
        <dbReference type="ARBA" id="ARBA00023125"/>
    </source>
</evidence>
<accession>A0ABP8UB70</accession>
<dbReference type="PROSITE" id="PS50977">
    <property type="entry name" value="HTH_TETR_2"/>
    <property type="match status" value="1"/>
</dbReference>
<dbReference type="InterPro" id="IPR036271">
    <property type="entry name" value="Tet_transcr_reg_TetR-rel_C_sf"/>
</dbReference>
<dbReference type="InterPro" id="IPR001647">
    <property type="entry name" value="HTH_TetR"/>
</dbReference>
<keyword evidence="2 4" id="KW-0238">DNA-binding</keyword>
<evidence type="ECO:0000313" key="7">
    <source>
        <dbReference type="Proteomes" id="UP001501442"/>
    </source>
</evidence>
<dbReference type="PANTHER" id="PTHR30055">
    <property type="entry name" value="HTH-TYPE TRANSCRIPTIONAL REGULATOR RUTR"/>
    <property type="match status" value="1"/>
</dbReference>
<dbReference type="EMBL" id="BAABHK010000004">
    <property type="protein sequence ID" value="GAA4626321.1"/>
    <property type="molecule type" value="Genomic_DNA"/>
</dbReference>
<dbReference type="InterPro" id="IPR050109">
    <property type="entry name" value="HTH-type_TetR-like_transc_reg"/>
</dbReference>
<evidence type="ECO:0000256" key="3">
    <source>
        <dbReference type="ARBA" id="ARBA00023163"/>
    </source>
</evidence>
<dbReference type="Pfam" id="PF00440">
    <property type="entry name" value="TetR_N"/>
    <property type="match status" value="1"/>
</dbReference>
<comment type="caution">
    <text evidence="6">The sequence shown here is derived from an EMBL/GenBank/DDBJ whole genome shotgun (WGS) entry which is preliminary data.</text>
</comment>
<feature type="domain" description="HTH tetR-type" evidence="5">
    <location>
        <begin position="14"/>
        <end position="74"/>
    </location>
</feature>
<proteinExistence type="predicted"/>
<dbReference type="PANTHER" id="PTHR30055:SF234">
    <property type="entry name" value="HTH-TYPE TRANSCRIPTIONAL REGULATOR BETI"/>
    <property type="match status" value="1"/>
</dbReference>
<dbReference type="InterPro" id="IPR009057">
    <property type="entry name" value="Homeodomain-like_sf"/>
</dbReference>
<dbReference type="SUPFAM" id="SSF48498">
    <property type="entry name" value="Tetracyclin repressor-like, C-terminal domain"/>
    <property type="match status" value="1"/>
</dbReference>
<keyword evidence="3" id="KW-0804">Transcription</keyword>
<evidence type="ECO:0000259" key="5">
    <source>
        <dbReference type="PROSITE" id="PS50977"/>
    </source>
</evidence>
<dbReference type="Gene3D" id="1.10.357.10">
    <property type="entry name" value="Tetracycline Repressor, domain 2"/>
    <property type="match status" value="1"/>
</dbReference>
<name>A0ABP8UB70_9ACTN</name>
<dbReference type="InterPro" id="IPR041583">
    <property type="entry name" value="TetR_C_31"/>
</dbReference>
<evidence type="ECO:0000256" key="1">
    <source>
        <dbReference type="ARBA" id="ARBA00023015"/>
    </source>
</evidence>
<organism evidence="6 7">
    <name type="scientific">Actinoallomurus vinaceus</name>
    <dbReference type="NCBI Taxonomy" id="1080074"/>
    <lineage>
        <taxon>Bacteria</taxon>
        <taxon>Bacillati</taxon>
        <taxon>Actinomycetota</taxon>
        <taxon>Actinomycetes</taxon>
        <taxon>Streptosporangiales</taxon>
        <taxon>Thermomonosporaceae</taxon>
        <taxon>Actinoallomurus</taxon>
    </lineage>
</organism>